<gene>
    <name evidence="4" type="primary">LOC115738717</name>
</gene>
<feature type="transmembrane region" description="Helical" evidence="2">
    <location>
        <begin position="70"/>
        <end position="88"/>
    </location>
</feature>
<reference evidence="4" key="2">
    <citation type="submission" date="2025-08" db="UniProtKB">
        <authorList>
            <consortium name="RefSeq"/>
        </authorList>
    </citation>
    <scope>IDENTIFICATION</scope>
    <source>
        <tissue evidence="4">Leaf</tissue>
    </source>
</reference>
<dbReference type="GeneID" id="115738717"/>
<evidence type="ECO:0000256" key="2">
    <source>
        <dbReference type="SAM" id="Phobius"/>
    </source>
</evidence>
<protein>
    <submittedName>
        <fullName evidence="4">Uncharacterized protein LOC115738717</fullName>
    </submittedName>
</protein>
<organism evidence="3 4">
    <name type="scientific">Rhodamnia argentea</name>
    <dbReference type="NCBI Taxonomy" id="178133"/>
    <lineage>
        <taxon>Eukaryota</taxon>
        <taxon>Viridiplantae</taxon>
        <taxon>Streptophyta</taxon>
        <taxon>Embryophyta</taxon>
        <taxon>Tracheophyta</taxon>
        <taxon>Spermatophyta</taxon>
        <taxon>Magnoliopsida</taxon>
        <taxon>eudicotyledons</taxon>
        <taxon>Gunneridae</taxon>
        <taxon>Pentapetalae</taxon>
        <taxon>rosids</taxon>
        <taxon>malvids</taxon>
        <taxon>Myrtales</taxon>
        <taxon>Myrtaceae</taxon>
        <taxon>Myrtoideae</taxon>
        <taxon>Myrteae</taxon>
        <taxon>Australasian group</taxon>
        <taxon>Rhodamnia</taxon>
    </lineage>
</organism>
<feature type="compositionally biased region" description="Basic and acidic residues" evidence="1">
    <location>
        <begin position="194"/>
        <end position="211"/>
    </location>
</feature>
<dbReference type="PANTHER" id="PTHR33640">
    <property type="entry name" value="TRANSMEMBRANE PROTEIN"/>
    <property type="match status" value="1"/>
</dbReference>
<sequence>MDSVSPHEFDVVKAEKAKAMCRYQRTRKLRILAHALELLLVLVLLSWYYSGLSAAAGCFLRRLAGLLVKPLVVFLISNGIIVVIVFLARKNDDRRHGPEQHRIYDEYLSARRASGGGGSSGMVAAPEETHVDKQIVPYETPLPPEKIIKEVPLPVPESNPPPMTADPVVEKGAGEEHVVRPAAAAAAAAAENRYRRTRSEVTGEEEPRAELCRSATDNGRPKPLRGEGKPSSVEDLSNEEFNLTVEKYIAKTKWHLREEIMAEDAVLSCHSVAVN</sequence>
<feature type="region of interest" description="Disordered" evidence="1">
    <location>
        <begin position="194"/>
        <end position="235"/>
    </location>
</feature>
<dbReference type="RefSeq" id="XP_030527288.1">
    <property type="nucleotide sequence ID" value="XM_030671428.1"/>
</dbReference>
<dbReference type="AlphaFoldDB" id="A0A8B8P034"/>
<dbReference type="PANTHER" id="PTHR33640:SF3">
    <property type="entry name" value="DUF4408 DOMAIN-CONTAINING PROTEIN"/>
    <property type="match status" value="1"/>
</dbReference>
<evidence type="ECO:0000313" key="3">
    <source>
        <dbReference type="Proteomes" id="UP000827889"/>
    </source>
</evidence>
<dbReference type="KEGG" id="rarg:115738717"/>
<proteinExistence type="predicted"/>
<name>A0A8B8P034_9MYRT</name>
<feature type="transmembrane region" description="Helical" evidence="2">
    <location>
        <begin position="31"/>
        <end position="50"/>
    </location>
</feature>
<evidence type="ECO:0000256" key="1">
    <source>
        <dbReference type="SAM" id="MobiDB-lite"/>
    </source>
</evidence>
<reference evidence="3" key="1">
    <citation type="submission" date="2025-05" db="UniProtKB">
        <authorList>
            <consortium name="RefSeq"/>
        </authorList>
    </citation>
    <scope>NUCLEOTIDE SEQUENCE [LARGE SCALE GENOMIC DNA]</scope>
</reference>
<accession>A0A8B8P034</accession>
<keyword evidence="3" id="KW-1185">Reference proteome</keyword>
<keyword evidence="2" id="KW-1133">Transmembrane helix</keyword>
<evidence type="ECO:0000313" key="4">
    <source>
        <dbReference type="RefSeq" id="XP_030527288.1"/>
    </source>
</evidence>
<dbReference type="OrthoDB" id="1916829at2759"/>
<keyword evidence="2" id="KW-0812">Transmembrane</keyword>
<keyword evidence="2" id="KW-0472">Membrane</keyword>
<dbReference type="Proteomes" id="UP000827889">
    <property type="component" value="Chromosome 2"/>
</dbReference>